<sequence length="72" mass="8584">MSNYWANAWYLFESLETSNSLYGETYSMLLRNYGILKSAKNLFSKFFHIDKIKASIHSTHLLWNKRPLNSEY</sequence>
<name>A0A0V0TF43_9BILA</name>
<dbReference type="AlphaFoldDB" id="A0A0V0TF43"/>
<evidence type="ECO:0000313" key="2">
    <source>
        <dbReference type="Proteomes" id="UP000055048"/>
    </source>
</evidence>
<organism evidence="1 2">
    <name type="scientific">Trichinella murrelli</name>
    <dbReference type="NCBI Taxonomy" id="144512"/>
    <lineage>
        <taxon>Eukaryota</taxon>
        <taxon>Metazoa</taxon>
        <taxon>Ecdysozoa</taxon>
        <taxon>Nematoda</taxon>
        <taxon>Enoplea</taxon>
        <taxon>Dorylaimia</taxon>
        <taxon>Trichinellida</taxon>
        <taxon>Trichinellidae</taxon>
        <taxon>Trichinella</taxon>
    </lineage>
</organism>
<comment type="caution">
    <text evidence="1">The sequence shown here is derived from an EMBL/GenBank/DDBJ whole genome shotgun (WGS) entry which is preliminary data.</text>
</comment>
<dbReference type="OrthoDB" id="5928840at2759"/>
<evidence type="ECO:0000313" key="1">
    <source>
        <dbReference type="EMBL" id="KRX37558.1"/>
    </source>
</evidence>
<keyword evidence="2" id="KW-1185">Reference proteome</keyword>
<reference evidence="1 2" key="1">
    <citation type="submission" date="2015-01" db="EMBL/GenBank/DDBJ databases">
        <title>Evolution of Trichinella species and genotypes.</title>
        <authorList>
            <person name="Korhonen P.K."/>
            <person name="Edoardo P."/>
            <person name="Giuseppe L.R."/>
            <person name="Gasser R.B."/>
        </authorList>
    </citation>
    <scope>NUCLEOTIDE SEQUENCE [LARGE SCALE GENOMIC DNA]</scope>
    <source>
        <strain evidence="1">ISS417</strain>
    </source>
</reference>
<dbReference type="Proteomes" id="UP000055048">
    <property type="component" value="Unassembled WGS sequence"/>
</dbReference>
<gene>
    <name evidence="1" type="ORF">T05_8642</name>
</gene>
<protein>
    <submittedName>
        <fullName evidence="1">Uncharacterized protein</fullName>
    </submittedName>
</protein>
<proteinExistence type="predicted"/>
<dbReference type="EMBL" id="JYDJ01000304">
    <property type="protein sequence ID" value="KRX37558.1"/>
    <property type="molecule type" value="Genomic_DNA"/>
</dbReference>
<accession>A0A0V0TF43</accession>